<organism evidence="6 7">
    <name type="scientific">Bacillus toyonensis</name>
    <dbReference type="NCBI Taxonomy" id="155322"/>
    <lineage>
        <taxon>Bacteria</taxon>
        <taxon>Bacillati</taxon>
        <taxon>Bacillota</taxon>
        <taxon>Bacilli</taxon>
        <taxon>Bacillales</taxon>
        <taxon>Bacillaceae</taxon>
        <taxon>Bacillus</taxon>
        <taxon>Bacillus cereus group</taxon>
    </lineage>
</organism>
<dbReference type="InterPro" id="IPR037171">
    <property type="entry name" value="NagB/RpiA_transferase-like"/>
</dbReference>
<dbReference type="PANTHER" id="PTHR34294">
    <property type="entry name" value="TRANSCRIPTIONAL REGULATOR-RELATED"/>
    <property type="match status" value="1"/>
</dbReference>
<keyword evidence="2" id="KW-0805">Transcription regulation</keyword>
<evidence type="ECO:0000313" key="6">
    <source>
        <dbReference type="EMBL" id="PHD70626.1"/>
    </source>
</evidence>
<dbReference type="RefSeq" id="WP_100061777.1">
    <property type="nucleotide sequence ID" value="NZ_JBNTQL010000009.1"/>
</dbReference>
<dbReference type="GO" id="GO:0008483">
    <property type="term" value="F:transaminase activity"/>
    <property type="evidence" value="ECO:0007669"/>
    <property type="project" value="UniProtKB-KW"/>
</dbReference>
<accession>A0A2B5Y2I8</accession>
<evidence type="ECO:0000259" key="5">
    <source>
        <dbReference type="Pfam" id="PF04198"/>
    </source>
</evidence>
<dbReference type="Proteomes" id="UP000225997">
    <property type="component" value="Unassembled WGS sequence"/>
</dbReference>
<comment type="caution">
    <text evidence="6">The sequence shown here is derived from an EMBL/GenBank/DDBJ whole genome shotgun (WGS) entry which is preliminary data.</text>
</comment>
<protein>
    <submittedName>
        <fullName evidence="6">Aminotransferase</fullName>
    </submittedName>
</protein>
<evidence type="ECO:0000256" key="3">
    <source>
        <dbReference type="ARBA" id="ARBA00023125"/>
    </source>
</evidence>
<dbReference type="InterPro" id="IPR007324">
    <property type="entry name" value="Sugar-bd_dom_put"/>
</dbReference>
<evidence type="ECO:0000256" key="4">
    <source>
        <dbReference type="ARBA" id="ARBA00023163"/>
    </source>
</evidence>
<dbReference type="FunFam" id="3.40.50.1360:FF:000032">
    <property type="entry name" value="Deoxyribonucleoside regulator"/>
    <property type="match status" value="1"/>
</dbReference>
<keyword evidence="6" id="KW-0808">Transferase</keyword>
<dbReference type="EMBL" id="NUSQ01000050">
    <property type="protein sequence ID" value="PHD70626.1"/>
    <property type="molecule type" value="Genomic_DNA"/>
</dbReference>
<gene>
    <name evidence="6" type="ORF">COF40_11010</name>
</gene>
<dbReference type="PANTHER" id="PTHR34294:SF1">
    <property type="entry name" value="TRANSCRIPTIONAL REGULATOR LSRR"/>
    <property type="match status" value="1"/>
</dbReference>
<sequence>MKGMKSMPQLNFEENLLTKVAWYYYKDQLTQQEIASLLHISRNKVVRLLDKARSEGIVTFHVKGTGLHCLSIERDLMKKFNLKDAFIIPTPIDNYATSLGKAAAQYLETQLQQGDLLGIGWGETISKMLENIHFESSINLSIVTLTGGVNHYLPRKQNYLHYMQGDLHIIPTPFLASTTEMAKSILSEPSVKDMLHVASLAQTAVVGIGGLSQDATIVRKEKLTLREMTYIRSQNGTGDILGQFYNTNGDLLELPHHNRLIGTPLSILRNMKHVIGVAGGTEKIDAIYGALQGKFIHTLITDEETALSLLRKDGDC</sequence>
<dbReference type="GO" id="GO:0003677">
    <property type="term" value="F:DNA binding"/>
    <property type="evidence" value="ECO:0007669"/>
    <property type="project" value="UniProtKB-KW"/>
</dbReference>
<evidence type="ECO:0000313" key="7">
    <source>
        <dbReference type="Proteomes" id="UP000225997"/>
    </source>
</evidence>
<dbReference type="Pfam" id="PF04198">
    <property type="entry name" value="Sugar-bind"/>
    <property type="match status" value="1"/>
</dbReference>
<dbReference type="InterPro" id="IPR036388">
    <property type="entry name" value="WH-like_DNA-bd_sf"/>
</dbReference>
<proteinExistence type="inferred from homology"/>
<reference evidence="6 7" key="1">
    <citation type="submission" date="2017-09" db="EMBL/GenBank/DDBJ databases">
        <title>Large-scale bioinformatics analysis of Bacillus genomes uncovers conserved roles of natural products in bacterial physiology.</title>
        <authorList>
            <consortium name="Agbiome Team Llc"/>
            <person name="Bleich R.M."/>
            <person name="Grubbs K.J."/>
            <person name="Santa Maria K.C."/>
            <person name="Allen S.E."/>
            <person name="Farag S."/>
            <person name="Shank E.A."/>
            <person name="Bowers A."/>
        </authorList>
    </citation>
    <scope>NUCLEOTIDE SEQUENCE [LARGE SCALE GENOMIC DNA]</scope>
    <source>
        <strain evidence="6 7">AFS044250</strain>
    </source>
</reference>
<dbReference type="SUPFAM" id="SSF100950">
    <property type="entry name" value="NagB/RpiA/CoA transferase-like"/>
    <property type="match status" value="1"/>
</dbReference>
<comment type="similarity">
    <text evidence="1">Belongs to the SorC transcriptional regulatory family.</text>
</comment>
<keyword evidence="3" id="KW-0238">DNA-binding</keyword>
<keyword evidence="6" id="KW-0032">Aminotransferase</keyword>
<dbReference type="GO" id="GO:0030246">
    <property type="term" value="F:carbohydrate binding"/>
    <property type="evidence" value="ECO:0007669"/>
    <property type="project" value="InterPro"/>
</dbReference>
<dbReference type="Gene3D" id="1.10.10.10">
    <property type="entry name" value="Winged helix-like DNA-binding domain superfamily/Winged helix DNA-binding domain"/>
    <property type="match status" value="1"/>
</dbReference>
<evidence type="ECO:0000256" key="1">
    <source>
        <dbReference type="ARBA" id="ARBA00010466"/>
    </source>
</evidence>
<evidence type="ECO:0000256" key="2">
    <source>
        <dbReference type="ARBA" id="ARBA00023015"/>
    </source>
</evidence>
<dbReference type="AlphaFoldDB" id="A0A2B5Y2I8"/>
<keyword evidence="4" id="KW-0804">Transcription</keyword>
<dbReference type="Gene3D" id="3.40.50.1360">
    <property type="match status" value="1"/>
</dbReference>
<name>A0A2B5Y2I8_9BACI</name>
<feature type="domain" description="Sugar-binding" evidence="5">
    <location>
        <begin position="68"/>
        <end position="310"/>
    </location>
</feature>
<dbReference type="InterPro" id="IPR051054">
    <property type="entry name" value="SorC_transcr_regulators"/>
</dbReference>